<dbReference type="GO" id="GO:0005524">
    <property type="term" value="F:ATP binding"/>
    <property type="evidence" value="ECO:0007669"/>
    <property type="project" value="UniProtKB-KW"/>
</dbReference>
<keyword evidence="2" id="KW-0378">Hydrolase</keyword>
<dbReference type="STRING" id="740709.A10D4_00145"/>
<dbReference type="RefSeq" id="WP_008486943.1">
    <property type="nucleotide sequence ID" value="NZ_AMRG01000001.1"/>
</dbReference>
<proteinExistence type="predicted"/>
<dbReference type="PANTHER" id="PTHR43519">
    <property type="entry name" value="ATP-DEPENDENT RNA HELICASE HRPB"/>
    <property type="match status" value="1"/>
</dbReference>
<accession>K2KY10</accession>
<keyword evidence="8" id="KW-1185">Reference proteome</keyword>
<dbReference type="Gene3D" id="1.20.120.1080">
    <property type="match status" value="1"/>
</dbReference>
<dbReference type="CDD" id="cd18791">
    <property type="entry name" value="SF2_C_RHA"/>
    <property type="match status" value="1"/>
</dbReference>
<dbReference type="eggNOG" id="COG1643">
    <property type="taxonomic scope" value="Bacteria"/>
</dbReference>
<evidence type="ECO:0000313" key="8">
    <source>
        <dbReference type="Proteomes" id="UP000014115"/>
    </source>
</evidence>
<evidence type="ECO:0000256" key="1">
    <source>
        <dbReference type="ARBA" id="ARBA00022741"/>
    </source>
</evidence>
<dbReference type="InterPro" id="IPR011545">
    <property type="entry name" value="DEAD/DEAH_box_helicase_dom"/>
</dbReference>
<evidence type="ECO:0000259" key="5">
    <source>
        <dbReference type="PROSITE" id="PS51192"/>
    </source>
</evidence>
<sequence length="461" mass="50302">MNNQQLPVNDVIAELIPALAQTAVILQAPPGAGKSTALPLALLAAQSAHEGRIIMLQPRRVAAIGIAHYLAQQLGEKVGQQVGYQVRGDRALSSQTRLLIVTEGTFTRMIQADPLLDDVSLVIFDEFHERQLHSDLGLALVLESRQVKPQLQLLIMSATLPAADIAAWLDQQGQATRVFVSQGREYPIQLHYRPPPTARDWQQQLPAVVAEAWQQAQHSVLVFLPGNAEIARLAEALRSRLAGVPLQPLHGGLSLAQQQAVLNPQQSQRRIVLATNIAETSLTLSDIDTVVDCGRERVALFHPQQGISRLLTQRISRAAAEQRAGRAGRLRAGACYRLWSAQEQARLREYAAADIDTQELTGLLLECRAWGSEPSQMAWLTPPNDANLAVAEQLLQQLGICNQRGQLTVLGQQLPAAASDPRLAVIAYHCAQPRQADATLAATAVRRWTRYSKVVICPSTG</sequence>
<dbReference type="FunFam" id="3.40.50.300:FF:002125">
    <property type="entry name" value="ATP-dependent helicase HrpB"/>
    <property type="match status" value="1"/>
</dbReference>
<keyword evidence="4" id="KW-0067">ATP-binding</keyword>
<dbReference type="Gene3D" id="3.40.50.300">
    <property type="entry name" value="P-loop containing nucleotide triphosphate hydrolases"/>
    <property type="match status" value="2"/>
</dbReference>
<dbReference type="InterPro" id="IPR014001">
    <property type="entry name" value="Helicase_ATP-bd"/>
</dbReference>
<dbReference type="InterPro" id="IPR049614">
    <property type="entry name" value="HrpB_DEXH"/>
</dbReference>
<dbReference type="SMART" id="SM00490">
    <property type="entry name" value="HELICc"/>
    <property type="match status" value="1"/>
</dbReference>
<feature type="domain" description="Helicase C-terminal" evidence="6">
    <location>
        <begin position="204"/>
        <end position="371"/>
    </location>
</feature>
<evidence type="ECO:0000256" key="3">
    <source>
        <dbReference type="ARBA" id="ARBA00022806"/>
    </source>
</evidence>
<keyword evidence="1" id="KW-0547">Nucleotide-binding</keyword>
<dbReference type="GO" id="GO:0016787">
    <property type="term" value="F:hydrolase activity"/>
    <property type="evidence" value="ECO:0007669"/>
    <property type="project" value="UniProtKB-KW"/>
</dbReference>
<organism evidence="7 8">
    <name type="scientific">Idiomarina xiamenensis 10-D-4</name>
    <dbReference type="NCBI Taxonomy" id="740709"/>
    <lineage>
        <taxon>Bacteria</taxon>
        <taxon>Pseudomonadati</taxon>
        <taxon>Pseudomonadota</taxon>
        <taxon>Gammaproteobacteria</taxon>
        <taxon>Alteromonadales</taxon>
        <taxon>Idiomarinaceae</taxon>
        <taxon>Idiomarina</taxon>
    </lineage>
</organism>
<reference evidence="7 8" key="1">
    <citation type="journal article" date="2012" name="J. Bacteriol.">
        <title>Genome Sequence of Idiomarina xiamenensis Type Strain 10-D-4.</title>
        <authorList>
            <person name="Lai Q."/>
            <person name="Wang L."/>
            <person name="Wang W."/>
            <person name="Shao Z."/>
        </authorList>
    </citation>
    <scope>NUCLEOTIDE SEQUENCE [LARGE SCALE GENOMIC DNA]</scope>
    <source>
        <strain evidence="7 8">10-D-4</strain>
    </source>
</reference>
<name>K2KY10_9GAMM</name>
<comment type="caution">
    <text evidence="7">The sequence shown here is derived from an EMBL/GenBank/DDBJ whole genome shotgun (WGS) entry which is preliminary data.</text>
</comment>
<dbReference type="InterPro" id="IPR027417">
    <property type="entry name" value="P-loop_NTPase"/>
</dbReference>
<dbReference type="PATRIC" id="fig|740709.3.peg.29"/>
<feature type="domain" description="Helicase ATP-binding" evidence="5">
    <location>
        <begin position="15"/>
        <end position="178"/>
    </location>
</feature>
<evidence type="ECO:0000256" key="2">
    <source>
        <dbReference type="ARBA" id="ARBA00022801"/>
    </source>
</evidence>
<dbReference type="PANTHER" id="PTHR43519:SF1">
    <property type="entry name" value="ATP-DEPENDENT RNA HELICASE HRPB"/>
    <property type="match status" value="1"/>
</dbReference>
<dbReference type="AlphaFoldDB" id="K2KY10"/>
<dbReference type="GO" id="GO:0004386">
    <property type="term" value="F:helicase activity"/>
    <property type="evidence" value="ECO:0007669"/>
    <property type="project" value="UniProtKB-KW"/>
</dbReference>
<dbReference type="PROSITE" id="PS51192">
    <property type="entry name" value="HELICASE_ATP_BIND_1"/>
    <property type="match status" value="1"/>
</dbReference>
<gene>
    <name evidence="7" type="ORF">A10D4_00145</name>
</gene>
<dbReference type="CDD" id="cd17990">
    <property type="entry name" value="DEXHc_HrpB"/>
    <property type="match status" value="1"/>
</dbReference>
<evidence type="ECO:0000259" key="6">
    <source>
        <dbReference type="PROSITE" id="PS51194"/>
    </source>
</evidence>
<keyword evidence="3 7" id="KW-0347">Helicase</keyword>
<evidence type="ECO:0000313" key="7">
    <source>
        <dbReference type="EMBL" id="EKE87459.1"/>
    </source>
</evidence>
<dbReference type="EMBL" id="AMRG01000001">
    <property type="protein sequence ID" value="EKE87459.1"/>
    <property type="molecule type" value="Genomic_DNA"/>
</dbReference>
<dbReference type="SMART" id="SM00487">
    <property type="entry name" value="DEXDc"/>
    <property type="match status" value="1"/>
</dbReference>
<dbReference type="PROSITE" id="PS51194">
    <property type="entry name" value="HELICASE_CTER"/>
    <property type="match status" value="1"/>
</dbReference>
<dbReference type="Pfam" id="PF00271">
    <property type="entry name" value="Helicase_C"/>
    <property type="match status" value="1"/>
</dbReference>
<dbReference type="GO" id="GO:0003676">
    <property type="term" value="F:nucleic acid binding"/>
    <property type="evidence" value="ECO:0007669"/>
    <property type="project" value="InterPro"/>
</dbReference>
<protein>
    <submittedName>
        <fullName evidence="7">Helicase, ATP-dependent</fullName>
    </submittedName>
</protein>
<dbReference type="OrthoDB" id="9805617at2"/>
<dbReference type="Pfam" id="PF00270">
    <property type="entry name" value="DEAD"/>
    <property type="match status" value="1"/>
</dbReference>
<dbReference type="SUPFAM" id="SSF52540">
    <property type="entry name" value="P-loop containing nucleoside triphosphate hydrolases"/>
    <property type="match status" value="1"/>
</dbReference>
<dbReference type="InterPro" id="IPR001650">
    <property type="entry name" value="Helicase_C-like"/>
</dbReference>
<dbReference type="Proteomes" id="UP000014115">
    <property type="component" value="Unassembled WGS sequence"/>
</dbReference>
<evidence type="ECO:0000256" key="4">
    <source>
        <dbReference type="ARBA" id="ARBA00022840"/>
    </source>
</evidence>